<keyword evidence="2" id="KW-1185">Reference proteome</keyword>
<sequence>MRTTRAKFDVYAGTLSMEFGKPVIHFNLFDAMKHPNEEHSVFALELLIELIEDECTNKFIADFPSIAG</sequence>
<evidence type="ECO:0000313" key="2">
    <source>
        <dbReference type="Proteomes" id="UP000265520"/>
    </source>
</evidence>
<accession>A0A392U3M7</accession>
<name>A0A392U3M7_9FABA</name>
<organism evidence="1 2">
    <name type="scientific">Trifolium medium</name>
    <dbReference type="NCBI Taxonomy" id="97028"/>
    <lineage>
        <taxon>Eukaryota</taxon>
        <taxon>Viridiplantae</taxon>
        <taxon>Streptophyta</taxon>
        <taxon>Embryophyta</taxon>
        <taxon>Tracheophyta</taxon>
        <taxon>Spermatophyta</taxon>
        <taxon>Magnoliopsida</taxon>
        <taxon>eudicotyledons</taxon>
        <taxon>Gunneridae</taxon>
        <taxon>Pentapetalae</taxon>
        <taxon>rosids</taxon>
        <taxon>fabids</taxon>
        <taxon>Fabales</taxon>
        <taxon>Fabaceae</taxon>
        <taxon>Papilionoideae</taxon>
        <taxon>50 kb inversion clade</taxon>
        <taxon>NPAAA clade</taxon>
        <taxon>Hologalegina</taxon>
        <taxon>IRL clade</taxon>
        <taxon>Trifolieae</taxon>
        <taxon>Trifolium</taxon>
    </lineage>
</organism>
<dbReference type="EMBL" id="LXQA010729960">
    <property type="protein sequence ID" value="MCI68063.1"/>
    <property type="molecule type" value="Genomic_DNA"/>
</dbReference>
<comment type="caution">
    <text evidence="1">The sequence shown here is derived from an EMBL/GenBank/DDBJ whole genome shotgun (WGS) entry which is preliminary data.</text>
</comment>
<evidence type="ECO:0000313" key="1">
    <source>
        <dbReference type="EMBL" id="MCI68063.1"/>
    </source>
</evidence>
<proteinExistence type="predicted"/>
<reference evidence="1 2" key="1">
    <citation type="journal article" date="2018" name="Front. Plant Sci.">
        <title>Red Clover (Trifolium pratense) and Zigzag Clover (T. medium) - A Picture of Genomic Similarities and Differences.</title>
        <authorList>
            <person name="Dluhosova J."/>
            <person name="Istvanek J."/>
            <person name="Nedelnik J."/>
            <person name="Repkova J."/>
        </authorList>
    </citation>
    <scope>NUCLEOTIDE SEQUENCE [LARGE SCALE GENOMIC DNA]</scope>
    <source>
        <strain evidence="2">cv. 10/8</strain>
        <tissue evidence="1">Leaf</tissue>
    </source>
</reference>
<feature type="non-terminal residue" evidence="1">
    <location>
        <position position="68"/>
    </location>
</feature>
<dbReference type="Proteomes" id="UP000265520">
    <property type="component" value="Unassembled WGS sequence"/>
</dbReference>
<protein>
    <submittedName>
        <fullName evidence="1">Uncharacterized protein</fullName>
    </submittedName>
</protein>
<dbReference type="AlphaFoldDB" id="A0A392U3M7"/>